<protein>
    <recommendedName>
        <fullName evidence="1">Helix-turn-helix conjugative transposon-like domain-containing protein</fullName>
    </recommendedName>
</protein>
<dbReference type="RefSeq" id="WP_010826047.1">
    <property type="nucleotide sequence ID" value="NZ_BJUG01000019.1"/>
</dbReference>
<dbReference type="Proteomes" id="UP000321361">
    <property type="component" value="Unassembled WGS sequence"/>
</dbReference>
<dbReference type="OrthoDB" id="9801453at2"/>
<reference evidence="2 3" key="1">
    <citation type="submission" date="2019-07" db="EMBL/GenBank/DDBJ databases">
        <title>Whole genome shotgun sequence of Enterococcus thailandicus NBRC 101867.</title>
        <authorList>
            <person name="Hosoyama A."/>
            <person name="Uohara A."/>
            <person name="Ohji S."/>
            <person name="Ichikawa N."/>
        </authorList>
    </citation>
    <scope>NUCLEOTIDE SEQUENCE [LARGE SCALE GENOMIC DNA]</scope>
    <source>
        <strain evidence="2 3">NBRC 101867</strain>
    </source>
</reference>
<feature type="domain" description="Helix-turn-helix conjugative transposon-like" evidence="1">
    <location>
        <begin position="15"/>
        <end position="78"/>
    </location>
</feature>
<evidence type="ECO:0000259" key="1">
    <source>
        <dbReference type="Pfam" id="PF12645"/>
    </source>
</evidence>
<evidence type="ECO:0000313" key="2">
    <source>
        <dbReference type="EMBL" id="GEK38196.1"/>
    </source>
</evidence>
<sequence length="81" mass="9258">MNNDTNKAVSSLEVETIVSAVSGEPVAITKVLQHYQKYIIRLSLRNNYEVGSISPVYVDEFLRRNLETKLIEKILTFDVSR</sequence>
<accession>A0A510WGD4</accession>
<comment type="caution">
    <text evidence="2">The sequence shown here is derived from an EMBL/GenBank/DDBJ whole genome shotgun (WGS) entry which is preliminary data.</text>
</comment>
<name>A0A510WGD4_ENTTH</name>
<dbReference type="InterPro" id="IPR024760">
    <property type="entry name" value="HTH_dom_conjug_TS-like"/>
</dbReference>
<dbReference type="AlphaFoldDB" id="A0A510WGD4"/>
<gene>
    <name evidence="2" type="ORF">ETH01_24830</name>
</gene>
<dbReference type="Pfam" id="PF12645">
    <property type="entry name" value="HTH_16"/>
    <property type="match status" value="1"/>
</dbReference>
<dbReference type="EMBL" id="BJUG01000019">
    <property type="protein sequence ID" value="GEK38196.1"/>
    <property type="molecule type" value="Genomic_DNA"/>
</dbReference>
<dbReference type="GeneID" id="301214031"/>
<organism evidence="2 3">
    <name type="scientific">Enterococcus thailandicus</name>
    <dbReference type="NCBI Taxonomy" id="417368"/>
    <lineage>
        <taxon>Bacteria</taxon>
        <taxon>Bacillati</taxon>
        <taxon>Bacillota</taxon>
        <taxon>Bacilli</taxon>
        <taxon>Lactobacillales</taxon>
        <taxon>Enterococcaceae</taxon>
        <taxon>Enterococcus</taxon>
    </lineage>
</organism>
<evidence type="ECO:0000313" key="3">
    <source>
        <dbReference type="Proteomes" id="UP000321361"/>
    </source>
</evidence>
<proteinExistence type="predicted"/>